<feature type="transmembrane region" description="Helical" evidence="2">
    <location>
        <begin position="73"/>
        <end position="93"/>
    </location>
</feature>
<accession>A0A7R9Q0V3</accession>
<evidence type="ECO:0000313" key="3">
    <source>
        <dbReference type="EMBL" id="CAD7628099.1"/>
    </source>
</evidence>
<keyword evidence="2" id="KW-0472">Membrane</keyword>
<proteinExistence type="predicted"/>
<feature type="compositionally biased region" description="Polar residues" evidence="1">
    <location>
        <begin position="1"/>
        <end position="11"/>
    </location>
</feature>
<gene>
    <name evidence="3" type="ORF">OSB1V03_LOCUS8521</name>
</gene>
<keyword evidence="2" id="KW-0812">Transmembrane</keyword>
<feature type="compositionally biased region" description="Basic residues" evidence="1">
    <location>
        <begin position="211"/>
        <end position="223"/>
    </location>
</feature>
<feature type="compositionally biased region" description="Polar residues" evidence="1">
    <location>
        <begin position="18"/>
        <end position="27"/>
    </location>
</feature>
<keyword evidence="4" id="KW-1185">Reference proteome</keyword>
<evidence type="ECO:0000313" key="4">
    <source>
        <dbReference type="Proteomes" id="UP000759131"/>
    </source>
</evidence>
<feature type="region of interest" description="Disordered" evidence="1">
    <location>
        <begin position="209"/>
        <end position="244"/>
    </location>
</feature>
<dbReference type="AlphaFoldDB" id="A0A7R9Q0V3"/>
<dbReference type="EMBL" id="CAJPIZ010005362">
    <property type="protein sequence ID" value="CAG2108529.1"/>
    <property type="molecule type" value="Genomic_DNA"/>
</dbReference>
<evidence type="ECO:0000256" key="1">
    <source>
        <dbReference type="SAM" id="MobiDB-lite"/>
    </source>
</evidence>
<dbReference type="OrthoDB" id="10485217at2759"/>
<keyword evidence="2" id="KW-1133">Transmembrane helix</keyword>
<feature type="region of interest" description="Disordered" evidence="1">
    <location>
        <begin position="1"/>
        <end position="41"/>
    </location>
</feature>
<sequence length="244" mass="27659">MNRNDNISDSTGIRDDMTANNALNNENPIIDVNEDNNNRPKSHSNNLILRRFLDNNCVDECNAIVKKSSDRNAINFMVLGYFLLLVIVVYAYFGTLISDIFFSGNNASDVYIETKNHTIIRDGSDSAPIRSTQSAINSDDDSTGNEGKEKKFIKTITSTEIIVILWLTLVYGSGLLLFLRFKVLKLERDPNSEKHKKKDSQEELNAFLANSRKHDKNSFKKKSLANDNRPPTGSEHTSEPFWHK</sequence>
<feature type="region of interest" description="Disordered" evidence="1">
    <location>
        <begin position="123"/>
        <end position="147"/>
    </location>
</feature>
<feature type="transmembrane region" description="Helical" evidence="2">
    <location>
        <begin position="161"/>
        <end position="179"/>
    </location>
</feature>
<name>A0A7R9Q0V3_9ACAR</name>
<dbReference type="Proteomes" id="UP000759131">
    <property type="component" value="Unassembled WGS sequence"/>
</dbReference>
<organism evidence="3">
    <name type="scientific">Medioppia subpectinata</name>
    <dbReference type="NCBI Taxonomy" id="1979941"/>
    <lineage>
        <taxon>Eukaryota</taxon>
        <taxon>Metazoa</taxon>
        <taxon>Ecdysozoa</taxon>
        <taxon>Arthropoda</taxon>
        <taxon>Chelicerata</taxon>
        <taxon>Arachnida</taxon>
        <taxon>Acari</taxon>
        <taxon>Acariformes</taxon>
        <taxon>Sarcoptiformes</taxon>
        <taxon>Oribatida</taxon>
        <taxon>Brachypylina</taxon>
        <taxon>Oppioidea</taxon>
        <taxon>Oppiidae</taxon>
        <taxon>Medioppia</taxon>
    </lineage>
</organism>
<feature type="compositionally biased region" description="Polar residues" evidence="1">
    <location>
        <begin position="225"/>
        <end position="235"/>
    </location>
</feature>
<evidence type="ECO:0000256" key="2">
    <source>
        <dbReference type="SAM" id="Phobius"/>
    </source>
</evidence>
<reference evidence="3" key="1">
    <citation type="submission" date="2020-11" db="EMBL/GenBank/DDBJ databases">
        <authorList>
            <person name="Tran Van P."/>
        </authorList>
    </citation>
    <scope>NUCLEOTIDE SEQUENCE</scope>
</reference>
<dbReference type="EMBL" id="OC859937">
    <property type="protein sequence ID" value="CAD7628099.1"/>
    <property type="molecule type" value="Genomic_DNA"/>
</dbReference>
<protein>
    <submittedName>
        <fullName evidence="3">Uncharacterized protein</fullName>
    </submittedName>
</protein>